<dbReference type="PANTHER" id="PTHR43213">
    <property type="entry name" value="BIFUNCTIONAL DTTP/UTP PYROPHOSPHATASE/METHYLTRANSFERASE PROTEIN-RELATED"/>
    <property type="match status" value="1"/>
</dbReference>
<proteinExistence type="inferred from homology"/>
<dbReference type="GO" id="GO:0005737">
    <property type="term" value="C:cytoplasm"/>
    <property type="evidence" value="ECO:0007669"/>
    <property type="project" value="UniProtKB-SubCell"/>
</dbReference>
<dbReference type="NCBIfam" id="TIGR00172">
    <property type="entry name" value="maf"/>
    <property type="match status" value="1"/>
</dbReference>
<feature type="site" description="Important for substrate specificity" evidence="4">
    <location>
        <position position="69"/>
    </location>
</feature>
<keyword evidence="4" id="KW-0963">Cytoplasm</keyword>
<dbReference type="InterPro" id="IPR029001">
    <property type="entry name" value="ITPase-like_fam"/>
</dbReference>
<dbReference type="OrthoDB" id="9807767at2"/>
<keyword evidence="2 4" id="KW-0378">Hydrolase</keyword>
<dbReference type="Pfam" id="PF02545">
    <property type="entry name" value="Maf"/>
    <property type="match status" value="1"/>
</dbReference>
<evidence type="ECO:0000256" key="4">
    <source>
        <dbReference type="HAMAP-Rule" id="MF_00528"/>
    </source>
</evidence>
<keyword evidence="6" id="KW-1185">Reference proteome</keyword>
<dbReference type="InterPro" id="IPR003697">
    <property type="entry name" value="Maf-like"/>
</dbReference>
<dbReference type="SUPFAM" id="SSF52972">
    <property type="entry name" value="ITPase-like"/>
    <property type="match status" value="1"/>
</dbReference>
<dbReference type="GeneID" id="78294471"/>
<name>A0A2U1B7L8_9BACT</name>
<comment type="catalytic activity">
    <reaction evidence="4">
        <text>UTP + H2O = UMP + diphosphate + H(+)</text>
        <dbReference type="Rhea" id="RHEA:29395"/>
        <dbReference type="ChEBI" id="CHEBI:15377"/>
        <dbReference type="ChEBI" id="CHEBI:15378"/>
        <dbReference type="ChEBI" id="CHEBI:33019"/>
        <dbReference type="ChEBI" id="CHEBI:46398"/>
        <dbReference type="ChEBI" id="CHEBI:57865"/>
        <dbReference type="EC" id="3.6.1.9"/>
    </reaction>
</comment>
<dbReference type="EC" id="3.6.1.9" evidence="4"/>
<comment type="subcellular location">
    <subcellularLocation>
        <location evidence="4">Cytoplasm</location>
    </subcellularLocation>
</comment>
<dbReference type="PIRSF" id="PIRSF006305">
    <property type="entry name" value="Maf"/>
    <property type="match status" value="1"/>
</dbReference>
<dbReference type="EMBL" id="QEKH01000006">
    <property type="protein sequence ID" value="PVY44517.1"/>
    <property type="molecule type" value="Genomic_DNA"/>
</dbReference>
<dbReference type="PANTHER" id="PTHR43213:SF5">
    <property type="entry name" value="BIFUNCTIONAL DTTP_UTP PYROPHOSPHATASE_METHYLTRANSFERASE PROTEIN-RELATED"/>
    <property type="match status" value="1"/>
</dbReference>
<comment type="caution">
    <text evidence="4">Lacks conserved residue(s) required for the propagation of feature annotation.</text>
</comment>
<comment type="caution">
    <text evidence="5">The sequence shown here is derived from an EMBL/GenBank/DDBJ whole genome shotgun (WGS) entry which is preliminary data.</text>
</comment>
<evidence type="ECO:0000256" key="3">
    <source>
        <dbReference type="ARBA" id="ARBA00023080"/>
    </source>
</evidence>
<keyword evidence="3 4" id="KW-0546">Nucleotide metabolism</keyword>
<gene>
    <name evidence="5" type="ORF">C8D82_10634</name>
</gene>
<comment type="cofactor">
    <cofactor evidence="1 4">
        <name>a divalent metal cation</name>
        <dbReference type="ChEBI" id="CHEBI:60240"/>
    </cofactor>
</comment>
<protein>
    <recommendedName>
        <fullName evidence="4">dTTP/UTP pyrophosphatase</fullName>
        <shortName evidence="4">dTTPase/UTPase</shortName>
        <ecNumber evidence="4">3.6.1.9</ecNumber>
    </recommendedName>
    <alternativeName>
        <fullName evidence="4">Nucleoside triphosphate pyrophosphatase</fullName>
    </alternativeName>
    <alternativeName>
        <fullName evidence="4">Nucleotide pyrophosphatase</fullName>
        <shortName evidence="4">Nucleotide PPase</shortName>
    </alternativeName>
</protein>
<dbReference type="Proteomes" id="UP000245959">
    <property type="component" value="Unassembled WGS sequence"/>
</dbReference>
<comment type="similarity">
    <text evidence="4">Belongs to the Maf family. YhdE subfamily.</text>
</comment>
<dbReference type="GO" id="GO:0036221">
    <property type="term" value="F:UTP diphosphatase activity"/>
    <property type="evidence" value="ECO:0007669"/>
    <property type="project" value="RHEA"/>
</dbReference>
<comment type="catalytic activity">
    <reaction evidence="4">
        <text>dTTP + H2O = dTMP + diphosphate + H(+)</text>
        <dbReference type="Rhea" id="RHEA:28534"/>
        <dbReference type="ChEBI" id="CHEBI:15377"/>
        <dbReference type="ChEBI" id="CHEBI:15378"/>
        <dbReference type="ChEBI" id="CHEBI:33019"/>
        <dbReference type="ChEBI" id="CHEBI:37568"/>
        <dbReference type="ChEBI" id="CHEBI:63528"/>
        <dbReference type="EC" id="3.6.1.9"/>
    </reaction>
</comment>
<feature type="site" description="Important for substrate specificity" evidence="4">
    <location>
        <position position="153"/>
    </location>
</feature>
<evidence type="ECO:0000256" key="1">
    <source>
        <dbReference type="ARBA" id="ARBA00001968"/>
    </source>
</evidence>
<evidence type="ECO:0000256" key="2">
    <source>
        <dbReference type="ARBA" id="ARBA00022801"/>
    </source>
</evidence>
<comment type="function">
    <text evidence="4">Nucleoside triphosphate pyrophosphatase that hydrolyzes dTTP and UTP. May have a dual role in cell division arrest and in preventing the incorporation of modified nucleotides into cellular nucleic acids.</text>
</comment>
<dbReference type="RefSeq" id="WP_116883152.1">
    <property type="nucleotide sequence ID" value="NZ_CABMMC010000005.1"/>
</dbReference>
<organism evidence="5 6">
    <name type="scientific">Victivallis vadensis</name>
    <dbReference type="NCBI Taxonomy" id="172901"/>
    <lineage>
        <taxon>Bacteria</taxon>
        <taxon>Pseudomonadati</taxon>
        <taxon>Lentisphaerota</taxon>
        <taxon>Lentisphaeria</taxon>
        <taxon>Victivallales</taxon>
        <taxon>Victivallaceae</taxon>
        <taxon>Victivallis</taxon>
    </lineage>
</organism>
<dbReference type="HAMAP" id="MF_00528">
    <property type="entry name" value="Maf"/>
    <property type="match status" value="1"/>
</dbReference>
<accession>A0A2U1B7L8</accession>
<sequence length="188" mass="20497">MRRLLLASESPRRRELLGALGIPFETVTAQVEELKRAASPEEVPLVNALLKADAVAARHPDALIIGADTVILFQGEAIGKPHDLADAERLLLSLAGHSHQVVTGLALVCRAAGFRRNWLERSEVVFKPFDRAVVKRYLELVPVLDKAGAYAIQQHGDLLIDHISGDLNNIIGLPLEQLRRELSAASAL</sequence>
<dbReference type="AlphaFoldDB" id="A0A2U1B7L8"/>
<evidence type="ECO:0000313" key="6">
    <source>
        <dbReference type="Proteomes" id="UP000245959"/>
    </source>
</evidence>
<feature type="site" description="Important for substrate specificity" evidence="4">
    <location>
        <position position="12"/>
    </location>
</feature>
<dbReference type="Gene3D" id="3.90.950.10">
    <property type="match status" value="1"/>
</dbReference>
<evidence type="ECO:0000313" key="5">
    <source>
        <dbReference type="EMBL" id="PVY44517.1"/>
    </source>
</evidence>
<dbReference type="CDD" id="cd00555">
    <property type="entry name" value="Maf"/>
    <property type="match status" value="1"/>
</dbReference>
<dbReference type="GO" id="GO:0009117">
    <property type="term" value="P:nucleotide metabolic process"/>
    <property type="evidence" value="ECO:0007669"/>
    <property type="project" value="UniProtKB-KW"/>
</dbReference>
<reference evidence="5 6" key="1">
    <citation type="submission" date="2018-04" db="EMBL/GenBank/DDBJ databases">
        <title>Genomic Encyclopedia of Type Strains, Phase IV (KMG-IV): sequencing the most valuable type-strain genomes for metagenomic binning, comparative biology and taxonomic classification.</title>
        <authorList>
            <person name="Goeker M."/>
        </authorList>
    </citation>
    <scope>NUCLEOTIDE SEQUENCE [LARGE SCALE GENOMIC DNA]</scope>
    <source>
        <strain evidence="5 6">DSM 14823</strain>
    </source>
</reference>
<dbReference type="GO" id="GO:0036218">
    <property type="term" value="F:dTTP diphosphatase activity"/>
    <property type="evidence" value="ECO:0007669"/>
    <property type="project" value="RHEA"/>
</dbReference>
<feature type="active site" description="Proton acceptor" evidence="4">
    <location>
        <position position="68"/>
    </location>
</feature>